<feature type="signal peptide" evidence="3">
    <location>
        <begin position="1"/>
        <end position="18"/>
    </location>
</feature>
<dbReference type="VEuPathDB" id="CryptoDB:Cvel_23352"/>
<evidence type="ECO:0000256" key="2">
    <source>
        <dbReference type="SAM" id="Phobius"/>
    </source>
</evidence>
<evidence type="ECO:0000256" key="3">
    <source>
        <dbReference type="SAM" id="SignalP"/>
    </source>
</evidence>
<keyword evidence="2" id="KW-0472">Membrane</keyword>
<keyword evidence="2" id="KW-1133">Transmembrane helix</keyword>
<keyword evidence="2" id="KW-0812">Transmembrane</keyword>
<name>A0A0G4GTP9_9ALVE</name>
<protein>
    <submittedName>
        <fullName evidence="4">Uncharacterized protein</fullName>
    </submittedName>
</protein>
<gene>
    <name evidence="4" type="ORF">Cvel_23352</name>
</gene>
<evidence type="ECO:0000313" key="4">
    <source>
        <dbReference type="EMBL" id="CEM34127.1"/>
    </source>
</evidence>
<feature type="chain" id="PRO_5005190477" evidence="3">
    <location>
        <begin position="19"/>
        <end position="151"/>
    </location>
</feature>
<reference evidence="4" key="1">
    <citation type="submission" date="2014-11" db="EMBL/GenBank/DDBJ databases">
        <authorList>
            <person name="Otto D Thomas"/>
            <person name="Naeem Raeece"/>
        </authorList>
    </citation>
    <scope>NUCLEOTIDE SEQUENCE</scope>
</reference>
<feature type="region of interest" description="Disordered" evidence="1">
    <location>
        <begin position="113"/>
        <end position="151"/>
    </location>
</feature>
<sequence length="151" mass="16814">MKVVVFCGVLLFAVCSEAFVGPQGHLGALSASGTRRRPAHTDLIRETHSFDSGSFSLKRRREETGVTALKVIPESIFVAFIVFSLISYIANNIESIKAKQKVEVDKAMKSQNSNINAAQEQQKRAIAEAQRVAEEGRRRAEEIAKQQQQRR</sequence>
<evidence type="ECO:0000256" key="1">
    <source>
        <dbReference type="SAM" id="MobiDB-lite"/>
    </source>
</evidence>
<organism evidence="4">
    <name type="scientific">Chromera velia CCMP2878</name>
    <dbReference type="NCBI Taxonomy" id="1169474"/>
    <lineage>
        <taxon>Eukaryota</taxon>
        <taxon>Sar</taxon>
        <taxon>Alveolata</taxon>
        <taxon>Colpodellida</taxon>
        <taxon>Chromeraceae</taxon>
        <taxon>Chromera</taxon>
    </lineage>
</organism>
<feature type="compositionally biased region" description="Basic and acidic residues" evidence="1">
    <location>
        <begin position="121"/>
        <end position="144"/>
    </location>
</feature>
<dbReference type="AlphaFoldDB" id="A0A0G4GTP9"/>
<proteinExistence type="predicted"/>
<keyword evidence="3" id="KW-0732">Signal</keyword>
<feature type="transmembrane region" description="Helical" evidence="2">
    <location>
        <begin position="71"/>
        <end position="91"/>
    </location>
</feature>
<dbReference type="EMBL" id="CDMZ01001542">
    <property type="protein sequence ID" value="CEM34127.1"/>
    <property type="molecule type" value="Genomic_DNA"/>
</dbReference>
<accession>A0A0G4GTP9</accession>